<dbReference type="InterPro" id="IPR036938">
    <property type="entry name" value="PAP2/HPO_sf"/>
</dbReference>
<keyword evidence="2" id="KW-1003">Cell membrane</keyword>
<dbReference type="InterPro" id="IPR000326">
    <property type="entry name" value="PAP2/HPO"/>
</dbReference>
<keyword evidence="3 7" id="KW-0812">Transmembrane</keyword>
<dbReference type="AlphaFoldDB" id="A0A0B5D601"/>
<name>A0A0B5D601_9CORY</name>
<dbReference type="GO" id="GO:0005886">
    <property type="term" value="C:plasma membrane"/>
    <property type="evidence" value="ECO:0007669"/>
    <property type="project" value="UniProtKB-SubCell"/>
</dbReference>
<dbReference type="PANTHER" id="PTHR14969">
    <property type="entry name" value="SPHINGOSINE-1-PHOSPHATE PHOSPHOHYDROLASE"/>
    <property type="match status" value="1"/>
</dbReference>
<evidence type="ECO:0000256" key="6">
    <source>
        <dbReference type="ARBA" id="ARBA00023136"/>
    </source>
</evidence>
<feature type="transmembrane region" description="Helical" evidence="7">
    <location>
        <begin position="26"/>
        <end position="48"/>
    </location>
</feature>
<evidence type="ECO:0000256" key="4">
    <source>
        <dbReference type="ARBA" id="ARBA00022801"/>
    </source>
</evidence>
<dbReference type="KEGG" id="chm:B842_12080"/>
<dbReference type="RefSeq" id="WP_061241451.1">
    <property type="nucleotide sequence ID" value="NZ_BCSU01000014.1"/>
</dbReference>
<evidence type="ECO:0000259" key="8">
    <source>
        <dbReference type="SMART" id="SM00014"/>
    </source>
</evidence>
<evidence type="ECO:0000256" key="1">
    <source>
        <dbReference type="ARBA" id="ARBA00004651"/>
    </source>
</evidence>
<evidence type="ECO:0000313" key="9">
    <source>
        <dbReference type="EMBL" id="AJE34261.1"/>
    </source>
</evidence>
<dbReference type="SMART" id="SM00014">
    <property type="entry name" value="acidPPc"/>
    <property type="match status" value="1"/>
</dbReference>
<accession>A0A0B5D601</accession>
<evidence type="ECO:0000256" key="7">
    <source>
        <dbReference type="SAM" id="Phobius"/>
    </source>
</evidence>
<feature type="transmembrane region" description="Helical" evidence="7">
    <location>
        <begin position="131"/>
        <end position="150"/>
    </location>
</feature>
<dbReference type="GO" id="GO:0016787">
    <property type="term" value="F:hydrolase activity"/>
    <property type="evidence" value="ECO:0007669"/>
    <property type="project" value="UniProtKB-KW"/>
</dbReference>
<feature type="transmembrane region" description="Helical" evidence="7">
    <location>
        <begin position="156"/>
        <end position="177"/>
    </location>
</feature>
<proteinExistence type="predicted"/>
<reference evidence="9 10" key="1">
    <citation type="submission" date="2013-04" db="EMBL/GenBank/DDBJ databases">
        <title>Complete genome sequence of Corynebacterium humireducens DSM 45392(T), isolated from a wastewater-fed microbial fuel cell.</title>
        <authorList>
            <person name="Ruckert C."/>
            <person name="Albersmeier A."/>
            <person name="Kalinowski J."/>
        </authorList>
    </citation>
    <scope>NUCLEOTIDE SEQUENCE [LARGE SCALE GENOMIC DNA]</scope>
    <source>
        <strain evidence="10">MFC-5</strain>
    </source>
</reference>
<keyword evidence="5 7" id="KW-1133">Transmembrane helix</keyword>
<dbReference type="OrthoDB" id="9789113at2"/>
<dbReference type="HOGENOM" id="CLU_072573_3_2_11"/>
<keyword evidence="4" id="KW-0378">Hydrolase</keyword>
<evidence type="ECO:0000256" key="2">
    <source>
        <dbReference type="ARBA" id="ARBA00022475"/>
    </source>
</evidence>
<gene>
    <name evidence="9" type="ORF">B842_12080</name>
</gene>
<evidence type="ECO:0000256" key="5">
    <source>
        <dbReference type="ARBA" id="ARBA00022989"/>
    </source>
</evidence>
<feature type="transmembrane region" description="Helical" evidence="7">
    <location>
        <begin position="100"/>
        <end position="119"/>
    </location>
</feature>
<protein>
    <recommendedName>
        <fullName evidence="8">Phosphatidic acid phosphatase type 2/haloperoxidase domain-containing protein</fullName>
    </recommendedName>
</protein>
<evidence type="ECO:0000256" key="3">
    <source>
        <dbReference type="ARBA" id="ARBA00022692"/>
    </source>
</evidence>
<keyword evidence="10" id="KW-1185">Reference proteome</keyword>
<sequence>MTGAGWAPDDHVRGLLLSPPPLLVDASVALAPVTGPTFTGLLALLLGVGWAARTRRAAPLLLPAAVLTASLVSHLLKRLIGRERPPVEEWLIDVGNHALPSGHATATAAFATALTLLLWPRGGWWRVPVAVAWGLSLVVGLSRLVLHVHWASDVLAGWLVGAAVALITYFAGLKLILR</sequence>
<evidence type="ECO:0000313" key="10">
    <source>
        <dbReference type="Proteomes" id="UP000031524"/>
    </source>
</evidence>
<organism evidence="9 10">
    <name type="scientific">Corynebacterium humireducens NBRC 106098 = DSM 45392</name>
    <dbReference type="NCBI Taxonomy" id="1223515"/>
    <lineage>
        <taxon>Bacteria</taxon>
        <taxon>Bacillati</taxon>
        <taxon>Actinomycetota</taxon>
        <taxon>Actinomycetes</taxon>
        <taxon>Mycobacteriales</taxon>
        <taxon>Corynebacteriaceae</taxon>
        <taxon>Corynebacterium</taxon>
    </lineage>
</organism>
<dbReference type="Proteomes" id="UP000031524">
    <property type="component" value="Chromosome"/>
</dbReference>
<comment type="subcellular location">
    <subcellularLocation>
        <location evidence="1">Cell membrane</location>
        <topology evidence="1">Multi-pass membrane protein</topology>
    </subcellularLocation>
</comment>
<dbReference type="SUPFAM" id="SSF48317">
    <property type="entry name" value="Acid phosphatase/Vanadium-dependent haloperoxidase"/>
    <property type="match status" value="1"/>
</dbReference>
<keyword evidence="6 7" id="KW-0472">Membrane</keyword>
<dbReference type="PANTHER" id="PTHR14969:SF62">
    <property type="entry name" value="DECAPRENYLPHOSPHORYL-5-PHOSPHORIBOSE PHOSPHATASE RV3807C-RELATED"/>
    <property type="match status" value="1"/>
</dbReference>
<dbReference type="STRING" id="1223515.B842_12080"/>
<dbReference type="Pfam" id="PF01569">
    <property type="entry name" value="PAP2"/>
    <property type="match status" value="1"/>
</dbReference>
<dbReference type="EMBL" id="CP005286">
    <property type="protein sequence ID" value="AJE34261.1"/>
    <property type="molecule type" value="Genomic_DNA"/>
</dbReference>
<dbReference type="Gene3D" id="1.20.144.10">
    <property type="entry name" value="Phosphatidic acid phosphatase type 2/haloperoxidase"/>
    <property type="match status" value="1"/>
</dbReference>
<feature type="domain" description="Phosphatidic acid phosphatase type 2/haloperoxidase" evidence="8">
    <location>
        <begin position="58"/>
        <end position="169"/>
    </location>
</feature>
<feature type="transmembrane region" description="Helical" evidence="7">
    <location>
        <begin position="60"/>
        <end position="80"/>
    </location>
</feature>